<dbReference type="InterPro" id="IPR044507">
    <property type="entry name" value="DltA-like"/>
</dbReference>
<evidence type="ECO:0000259" key="6">
    <source>
        <dbReference type="Pfam" id="PF00501"/>
    </source>
</evidence>
<keyword evidence="1" id="KW-0963">Cytoplasm</keyword>
<keyword evidence="4" id="KW-0067">ATP-binding</keyword>
<dbReference type="GO" id="GO:0016874">
    <property type="term" value="F:ligase activity"/>
    <property type="evidence" value="ECO:0007669"/>
    <property type="project" value="UniProtKB-KW"/>
</dbReference>
<organism evidence="8 9">
    <name type="scientific">Faecalicatena faecalis</name>
    <dbReference type="NCBI Taxonomy" id="2726362"/>
    <lineage>
        <taxon>Bacteria</taxon>
        <taxon>Bacillati</taxon>
        <taxon>Bacillota</taxon>
        <taxon>Clostridia</taxon>
        <taxon>Lachnospirales</taxon>
        <taxon>Lachnospiraceae</taxon>
        <taxon>Faecalicatena</taxon>
    </lineage>
</organism>
<dbReference type="CDD" id="cd05945">
    <property type="entry name" value="DltA"/>
    <property type="match status" value="1"/>
</dbReference>
<protein>
    <submittedName>
        <fullName evidence="8">D-alanine--poly(Phosphoribitol) ligase subunit DltA</fullName>
        <ecNumber evidence="8">6.1.1.13</ecNumber>
    </submittedName>
</protein>
<keyword evidence="9" id="KW-1185">Reference proteome</keyword>
<dbReference type="EC" id="6.1.1.13" evidence="8"/>
<evidence type="ECO:0000259" key="7">
    <source>
        <dbReference type="Pfam" id="PF13193"/>
    </source>
</evidence>
<evidence type="ECO:0000256" key="5">
    <source>
        <dbReference type="SAM" id="Coils"/>
    </source>
</evidence>
<dbReference type="NCBIfam" id="TIGR01734">
    <property type="entry name" value="D-ala-DACP-lig"/>
    <property type="match status" value="1"/>
</dbReference>
<evidence type="ECO:0000256" key="1">
    <source>
        <dbReference type="ARBA" id="ARBA00022490"/>
    </source>
</evidence>
<dbReference type="RefSeq" id="WP_216240189.1">
    <property type="nucleotide sequence ID" value="NZ_JABACJ020000003.1"/>
</dbReference>
<dbReference type="PROSITE" id="PS00455">
    <property type="entry name" value="AMP_BINDING"/>
    <property type="match status" value="1"/>
</dbReference>
<evidence type="ECO:0000313" key="8">
    <source>
        <dbReference type="EMBL" id="MBU3875279.1"/>
    </source>
</evidence>
<evidence type="ECO:0000256" key="2">
    <source>
        <dbReference type="ARBA" id="ARBA00022598"/>
    </source>
</evidence>
<proteinExistence type="predicted"/>
<comment type="caution">
    <text evidence="8">The sequence shown here is derived from an EMBL/GenBank/DDBJ whole genome shotgun (WGS) entry which is preliminary data.</text>
</comment>
<keyword evidence="3" id="KW-0547">Nucleotide-binding</keyword>
<name>A0ABS6D184_9FIRM</name>
<keyword evidence="2 8" id="KW-0436">Ligase</keyword>
<evidence type="ECO:0000256" key="4">
    <source>
        <dbReference type="ARBA" id="ARBA00022840"/>
    </source>
</evidence>
<evidence type="ECO:0000313" key="9">
    <source>
        <dbReference type="Proteomes" id="UP000723714"/>
    </source>
</evidence>
<dbReference type="InterPro" id="IPR000873">
    <property type="entry name" value="AMP-dep_synth/lig_dom"/>
</dbReference>
<dbReference type="PANTHER" id="PTHR45398">
    <property type="match status" value="1"/>
</dbReference>
<dbReference type="NCBIfam" id="NF003417">
    <property type="entry name" value="PRK04813.1"/>
    <property type="match status" value="1"/>
</dbReference>
<dbReference type="Proteomes" id="UP000723714">
    <property type="component" value="Unassembled WGS sequence"/>
</dbReference>
<gene>
    <name evidence="8" type="primary">dltA</name>
    <name evidence="8" type="ORF">HGO97_005540</name>
</gene>
<dbReference type="InterPro" id="IPR020845">
    <property type="entry name" value="AMP-binding_CS"/>
</dbReference>
<dbReference type="InterPro" id="IPR010072">
    <property type="entry name" value="DltA"/>
</dbReference>
<keyword evidence="5" id="KW-0175">Coiled coil</keyword>
<dbReference type="EMBL" id="JABACJ020000003">
    <property type="protein sequence ID" value="MBU3875279.1"/>
    <property type="molecule type" value="Genomic_DNA"/>
</dbReference>
<feature type="domain" description="AMP-dependent synthetase/ligase" evidence="6">
    <location>
        <begin position="13"/>
        <end position="383"/>
    </location>
</feature>
<dbReference type="InterPro" id="IPR025110">
    <property type="entry name" value="AMP-bd_C"/>
</dbReference>
<feature type="domain" description="AMP-binding enzyme C-terminal" evidence="7">
    <location>
        <begin position="441"/>
        <end position="518"/>
    </location>
</feature>
<reference evidence="8 9" key="1">
    <citation type="submission" date="2021-06" db="EMBL/GenBank/DDBJ databases">
        <title>Faecalicatena sp. nov. isolated from porcine feces.</title>
        <authorList>
            <person name="Oh B.S."/>
            <person name="Lee J.H."/>
        </authorList>
    </citation>
    <scope>NUCLEOTIDE SEQUENCE [LARGE SCALE GENOMIC DNA]</scope>
    <source>
        <strain evidence="8 9">AGMB00832</strain>
    </source>
</reference>
<dbReference type="Pfam" id="PF13193">
    <property type="entry name" value="AMP-binding_C"/>
    <property type="match status" value="1"/>
</dbReference>
<dbReference type="PANTHER" id="PTHR45398:SF1">
    <property type="entry name" value="ENZYME, PUTATIVE (JCVI)-RELATED"/>
    <property type="match status" value="1"/>
</dbReference>
<dbReference type="Pfam" id="PF00501">
    <property type="entry name" value="AMP-binding"/>
    <property type="match status" value="1"/>
</dbReference>
<accession>A0ABS6D184</accession>
<sequence>MDILKTIESYAWSAPDQAAIISDGDVLTYRNLDTYSTALAHWIASNCENHKVPIIVYGHKEALMLVCFLACVKAGHAYCPIDISVPAQRVQKIAETVNPPLILCPGTNPGSTPEEIFQTVSPVILNQDKIQSIITGKSDVNTASSSMEAFYDHKDKELFPVTGNDTFYIIFTSGSTGTPKGVQISAECLSNFLDWSAGLGYPSQEKTGAVFLNQAPFSFDLSVMDLYTCLACGGTLWTLNKETQSDYKWLLDSLRKSHAQIWVSTPSFADMCLADPYFCGELMPDLRLFLFCGETLTNHTARQLLERFPKGKIINTYGPTESTVALTEVTITKELLDNEPVLPVGRVKLGSLIEIWDEQGHPVPEGTNGEIVLLGNTISTGYYQLPEQTQKSFFQCERDGQTIRGYLTGDCGYLKGGMLYYQGRIDLQIKLHGYRIELEDIEQNIQKLADVKNVVVTPNIQEGKVKSLTAHLVYEGLIENRLKTAKKLKEEMKQFLPDYMIPKKIHFLEQIPMTVNGKADRKRLGGETT</sequence>
<feature type="coiled-coil region" evidence="5">
    <location>
        <begin position="424"/>
        <end position="451"/>
    </location>
</feature>
<evidence type="ECO:0000256" key="3">
    <source>
        <dbReference type="ARBA" id="ARBA00022741"/>
    </source>
</evidence>